<dbReference type="InterPro" id="IPR041682">
    <property type="entry name" value="AAA_14"/>
</dbReference>
<name>A0A6M5UCW8_9MICO</name>
<dbReference type="InterPro" id="IPR027417">
    <property type="entry name" value="P-loop_NTPase"/>
</dbReference>
<dbReference type="KEGG" id="cprt:FIC82_002115"/>
<evidence type="ECO:0000313" key="3">
    <source>
        <dbReference type="EMBL" id="QJW35181.1"/>
    </source>
</evidence>
<organism evidence="3 4">
    <name type="scientific">Cellulosimicrobium protaetiae</name>
    <dbReference type="NCBI Taxonomy" id="2587808"/>
    <lineage>
        <taxon>Bacteria</taxon>
        <taxon>Bacillati</taxon>
        <taxon>Actinomycetota</taxon>
        <taxon>Actinomycetes</taxon>
        <taxon>Micrococcales</taxon>
        <taxon>Promicromonosporaceae</taxon>
        <taxon>Cellulosimicrobium</taxon>
    </lineage>
</organism>
<dbReference type="OrthoDB" id="128089at2"/>
<dbReference type="EMBL" id="CP052757">
    <property type="protein sequence ID" value="QJW35181.1"/>
    <property type="molecule type" value="Genomic_DNA"/>
</dbReference>
<dbReference type="Pfam" id="PF13173">
    <property type="entry name" value="AAA_14"/>
    <property type="match status" value="1"/>
</dbReference>
<feature type="domain" description="AAA" evidence="1">
    <location>
        <begin position="35"/>
        <end position="153"/>
    </location>
</feature>
<feature type="domain" description="DUF4143" evidence="2">
    <location>
        <begin position="218"/>
        <end position="378"/>
    </location>
</feature>
<evidence type="ECO:0000313" key="4">
    <source>
        <dbReference type="Proteomes" id="UP000451354"/>
    </source>
</evidence>
<dbReference type="AlphaFoldDB" id="A0A6M5UCW8"/>
<protein>
    <submittedName>
        <fullName evidence="3">ATP-binding protein</fullName>
    </submittedName>
</protein>
<reference evidence="4" key="1">
    <citation type="journal article" date="2022" name="Int. J. Syst. Evol. Microbiol.">
        <title>Cellulosimicrobium protaetiae sp. nov., isolated from the gut of the larva of Protaetia brevitarsis seulensis.</title>
        <authorList>
            <person name="Le Han H."/>
            <person name="Nguyen T.T.H."/>
            <person name="Li Z."/>
            <person name="Shin N.R."/>
            <person name="Kim S.G."/>
        </authorList>
    </citation>
    <scope>NUCLEOTIDE SEQUENCE [LARGE SCALE GENOMIC DNA]</scope>
    <source>
        <strain evidence="4">BI34</strain>
    </source>
</reference>
<dbReference type="InterPro" id="IPR025420">
    <property type="entry name" value="DUF4143"/>
</dbReference>
<gene>
    <name evidence="3" type="ORF">FIC82_002115</name>
</gene>
<dbReference type="SUPFAM" id="SSF52540">
    <property type="entry name" value="P-loop containing nucleoside triphosphate hydrolases"/>
    <property type="match status" value="1"/>
</dbReference>
<evidence type="ECO:0000259" key="1">
    <source>
        <dbReference type="Pfam" id="PF13173"/>
    </source>
</evidence>
<dbReference type="GO" id="GO:0005524">
    <property type="term" value="F:ATP binding"/>
    <property type="evidence" value="ECO:0007669"/>
    <property type="project" value="UniProtKB-KW"/>
</dbReference>
<dbReference type="Pfam" id="PF13635">
    <property type="entry name" value="DUF4143"/>
    <property type="match status" value="1"/>
</dbReference>
<dbReference type="PANTHER" id="PTHR43566">
    <property type="entry name" value="CONSERVED PROTEIN"/>
    <property type="match status" value="1"/>
</dbReference>
<keyword evidence="3" id="KW-0547">Nucleotide-binding</keyword>
<dbReference type="Proteomes" id="UP000451354">
    <property type="component" value="Chromosome"/>
</dbReference>
<accession>A0A6M5UCW8</accession>
<keyword evidence="4" id="KW-1185">Reference proteome</keyword>
<proteinExistence type="predicted"/>
<keyword evidence="3" id="KW-0067">ATP-binding</keyword>
<evidence type="ECO:0000259" key="2">
    <source>
        <dbReference type="Pfam" id="PF13635"/>
    </source>
</evidence>
<dbReference type="PANTHER" id="PTHR43566:SF2">
    <property type="entry name" value="DUF4143 DOMAIN-CONTAINING PROTEIN"/>
    <property type="match status" value="1"/>
</dbReference>
<sequence>MIANRQPHCYARHVAAELVRRNLRPLAEETLAHAPITVISGARQVGKSTLMRQLVADREARIVNLDSAVDRAAAERDPDGFASQFPQGILAIDEIQRVPELLLALKNSLETDRRPGRFLITGSADLLTLRGSQESLAGRAETIALHGLSRGEIVGRAEDFARYLWSLPQTRSLADLPEWTRRDYLELATRSSFPEVYDASERRRDQWLGNYVDRVLGKDTTDISGVQFPDRLGPLLRVLAAQNATEFAAAQISRLLDVPVRSVPAYVKALRDVFLVSQVPAWGNNLTARAVSRPKVILADTGLAAFLCGADVDGLERDISSTATGGLVEGLVVSELAKQRGWSAIDFSLNHYRDRDGNEVDVVLENRRRQVVGIEVKATVSVTGKHARGLEVLRDRVGDRFVAGVVLHTGTRALPFGDRIWALPIAALWEHPDLTEESV</sequence>